<dbReference type="SMR" id="A0A9E7RVL9"/>
<reference evidence="3" key="1">
    <citation type="submission" date="2022-09" db="EMBL/GenBank/DDBJ databases">
        <title>Characterization of three MwoI isoschizomers from sequenced genome and metagenomes.</title>
        <authorList>
            <person name="Fomenkov A."/>
            <person name="Xu S.Y."/>
            <person name="Roberts R.J."/>
        </authorList>
    </citation>
    <scope>NUCLEOTIDE SEQUENCE</scope>
    <source>
        <strain evidence="3">DSM 2970</strain>
    </source>
</reference>
<dbReference type="GeneID" id="75106326"/>
<evidence type="ECO:0000313" key="3">
    <source>
        <dbReference type="EMBL" id="UXH32400.1"/>
    </source>
</evidence>
<sequence>MKKIGGLTIIDIAIILFVCSAVVYGFIRTADIDSNQEVFTFDVSDISKVETKYSEFYSRGKVVESKISGYNSLTKRKEEIRGEVLWVGYLNGYLSILIDVNGEKLLAGPYQNKFADFYIDSITLQATGKKDAVDVVIKPRRINRISDLIIDVPGVNYELTTNIPIKNYDVSKFQELSKELYIKEKYVPINLNVQQERIEIFKATPSTLKIADRILGDVNGQTDFINLRIYSADKAVIEKIKSKYDVVKIIDLKSL</sequence>
<feature type="transmembrane region" description="Helical" evidence="1">
    <location>
        <begin position="7"/>
        <end position="27"/>
    </location>
</feature>
<proteinExistence type="predicted"/>
<dbReference type="GeneID" id="58978357"/>
<dbReference type="EMBL" id="JAXUHJ010000014">
    <property type="protein sequence ID" value="MEJ8543387.1"/>
    <property type="molecule type" value="Genomic_DNA"/>
</dbReference>
<keyword evidence="4" id="KW-1185">Reference proteome</keyword>
<dbReference type="AlphaFoldDB" id="A0A9E7RVL9"/>
<name>A0A9E7RVL9_METWO</name>
<dbReference type="RefSeq" id="WP_074358770.1">
    <property type="nucleotide sequence ID" value="NZ_CP104550.1"/>
</dbReference>
<gene>
    <name evidence="3" type="ORF">N5910_03700</name>
    <name evidence="2" type="ORF">U2150_07800</name>
</gene>
<reference evidence="2 4" key="2">
    <citation type="submission" date="2023-12" db="EMBL/GenBank/DDBJ databases">
        <title>Phenotypic and Genomic Characterization of Methanothermobacter wolfeii Strain BSEL, a CO2-Capturing Archaeon with Minimal Nutrient Requirements.</title>
        <authorList>
            <person name="Ale Enriquez F."/>
            <person name="Ahring B.K."/>
        </authorList>
    </citation>
    <scope>NUCLEOTIDE SEQUENCE [LARGE SCALE GENOMIC DNA]</scope>
    <source>
        <strain evidence="2 4">BSEL-1</strain>
    </source>
</reference>
<evidence type="ECO:0000256" key="1">
    <source>
        <dbReference type="SAM" id="Phobius"/>
    </source>
</evidence>
<dbReference type="KEGG" id="mwo:MWSIV6_0706"/>
<accession>A0A9E7RVL9</accession>
<organism evidence="3">
    <name type="scientific">Methanothermobacter wolfeii</name>
    <name type="common">Methanobacterium wolfei</name>
    <dbReference type="NCBI Taxonomy" id="145261"/>
    <lineage>
        <taxon>Archaea</taxon>
        <taxon>Methanobacteriati</taxon>
        <taxon>Methanobacteriota</taxon>
        <taxon>Methanomada group</taxon>
        <taxon>Methanobacteria</taxon>
        <taxon>Methanobacteriales</taxon>
        <taxon>Methanobacteriaceae</taxon>
        <taxon>Methanothermobacter</taxon>
    </lineage>
</organism>
<keyword evidence="1" id="KW-1133">Transmembrane helix</keyword>
<evidence type="ECO:0008006" key="5">
    <source>
        <dbReference type="Google" id="ProtNLM"/>
    </source>
</evidence>
<keyword evidence="1" id="KW-0472">Membrane</keyword>
<dbReference type="Proteomes" id="UP001369247">
    <property type="component" value="Unassembled WGS sequence"/>
</dbReference>
<keyword evidence="1" id="KW-0812">Transmembrane</keyword>
<dbReference type="EMBL" id="CP104550">
    <property type="protein sequence ID" value="UXH32400.1"/>
    <property type="molecule type" value="Genomic_DNA"/>
</dbReference>
<dbReference type="Proteomes" id="UP001065373">
    <property type="component" value="Chromosome"/>
</dbReference>
<protein>
    <recommendedName>
        <fullName evidence="5">Transcription regulator TrmB C-terminal domain-containing protein</fullName>
    </recommendedName>
</protein>
<evidence type="ECO:0000313" key="4">
    <source>
        <dbReference type="Proteomes" id="UP001369247"/>
    </source>
</evidence>
<evidence type="ECO:0000313" key="2">
    <source>
        <dbReference type="EMBL" id="MEJ8543387.1"/>
    </source>
</evidence>